<dbReference type="GO" id="GO:0003676">
    <property type="term" value="F:nucleic acid binding"/>
    <property type="evidence" value="ECO:0007669"/>
    <property type="project" value="InterPro"/>
</dbReference>
<name>A0A4Y2HKS0_ARAVE</name>
<comment type="caution">
    <text evidence="1">The sequence shown here is derived from an EMBL/GenBank/DDBJ whole genome shotgun (WGS) entry which is preliminary data.</text>
</comment>
<accession>A0A4Y2HKS0</accession>
<proteinExistence type="predicted"/>
<organism evidence="1 2">
    <name type="scientific">Araneus ventricosus</name>
    <name type="common">Orbweaver spider</name>
    <name type="synonym">Epeira ventricosa</name>
    <dbReference type="NCBI Taxonomy" id="182803"/>
    <lineage>
        <taxon>Eukaryota</taxon>
        <taxon>Metazoa</taxon>
        <taxon>Ecdysozoa</taxon>
        <taxon>Arthropoda</taxon>
        <taxon>Chelicerata</taxon>
        <taxon>Arachnida</taxon>
        <taxon>Araneae</taxon>
        <taxon>Araneomorphae</taxon>
        <taxon>Entelegynae</taxon>
        <taxon>Araneoidea</taxon>
        <taxon>Araneidae</taxon>
        <taxon>Araneus</taxon>
    </lineage>
</organism>
<dbReference type="Gene3D" id="3.30.420.10">
    <property type="entry name" value="Ribonuclease H-like superfamily/Ribonuclease H"/>
    <property type="match status" value="1"/>
</dbReference>
<protein>
    <recommendedName>
        <fullName evidence="3">RNase H type-1 domain-containing protein</fullName>
    </recommendedName>
</protein>
<sequence length="156" mass="17321">MMVVALHRGPAFTQKLQDRKKCRDSILRLVRTKQSPQMVGKTARTQYSIPDGTVGPLKHATDHATNLPYQPITLLVENQVSVQATANLRSINTTSGEICKSLITNKYIYISWIKVHVGYDGNEEADILAKGAEESDRDKLSVKAVISFLVKLRSPS</sequence>
<dbReference type="Proteomes" id="UP000499080">
    <property type="component" value="Unassembled WGS sequence"/>
</dbReference>
<dbReference type="InterPro" id="IPR036397">
    <property type="entry name" value="RNaseH_sf"/>
</dbReference>
<dbReference type="SUPFAM" id="SSF53098">
    <property type="entry name" value="Ribonuclease H-like"/>
    <property type="match status" value="1"/>
</dbReference>
<evidence type="ECO:0000313" key="1">
    <source>
        <dbReference type="EMBL" id="GBM65927.1"/>
    </source>
</evidence>
<dbReference type="InterPro" id="IPR012337">
    <property type="entry name" value="RNaseH-like_sf"/>
</dbReference>
<keyword evidence="2" id="KW-1185">Reference proteome</keyword>
<gene>
    <name evidence="1" type="ORF">AVEN_262850_1</name>
</gene>
<dbReference type="AlphaFoldDB" id="A0A4Y2HKS0"/>
<evidence type="ECO:0008006" key="3">
    <source>
        <dbReference type="Google" id="ProtNLM"/>
    </source>
</evidence>
<reference evidence="1 2" key="1">
    <citation type="journal article" date="2019" name="Sci. Rep.">
        <title>Orb-weaving spider Araneus ventricosus genome elucidates the spidroin gene catalogue.</title>
        <authorList>
            <person name="Kono N."/>
            <person name="Nakamura H."/>
            <person name="Ohtoshi R."/>
            <person name="Moran D.A.P."/>
            <person name="Shinohara A."/>
            <person name="Yoshida Y."/>
            <person name="Fujiwara M."/>
            <person name="Mori M."/>
            <person name="Tomita M."/>
            <person name="Arakawa K."/>
        </authorList>
    </citation>
    <scope>NUCLEOTIDE SEQUENCE [LARGE SCALE GENOMIC DNA]</scope>
</reference>
<evidence type="ECO:0000313" key="2">
    <source>
        <dbReference type="Proteomes" id="UP000499080"/>
    </source>
</evidence>
<dbReference type="EMBL" id="BGPR01259075">
    <property type="protein sequence ID" value="GBM65927.1"/>
    <property type="molecule type" value="Genomic_DNA"/>
</dbReference>
<dbReference type="OrthoDB" id="6514649at2759"/>